<proteinExistence type="predicted"/>
<dbReference type="Proteomes" id="UP000694700">
    <property type="component" value="Unplaced"/>
</dbReference>
<evidence type="ECO:0000256" key="2">
    <source>
        <dbReference type="ARBA" id="ARBA00022553"/>
    </source>
</evidence>
<protein>
    <submittedName>
        <fullName evidence="7">Centrosomal protein 68</fullName>
    </submittedName>
</protein>
<keyword evidence="2" id="KW-0597">Phosphoprotein</keyword>
<feature type="transmembrane region" description="Helical" evidence="6">
    <location>
        <begin position="690"/>
        <end position="713"/>
    </location>
</feature>
<evidence type="ECO:0000256" key="1">
    <source>
        <dbReference type="ARBA" id="ARBA00004308"/>
    </source>
</evidence>
<evidence type="ECO:0000313" key="8">
    <source>
        <dbReference type="Proteomes" id="UP000694700"/>
    </source>
</evidence>
<keyword evidence="3" id="KW-0677">Repeat</keyword>
<keyword evidence="4 6" id="KW-0472">Membrane</keyword>
<feature type="compositionally biased region" description="Basic and acidic residues" evidence="5">
    <location>
        <begin position="105"/>
        <end position="127"/>
    </location>
</feature>
<dbReference type="PANTHER" id="PTHR14514">
    <property type="entry name" value="PKA ANCHORING PROTEIN"/>
    <property type="match status" value="1"/>
</dbReference>
<sequence length="725" mass="81408">MAPGVDKALSDIALQMEKKSYERWKTRIPEFIRRGHTRPLSHRAVARTRPANVQQAKDSDKERSDCKKTVTMAPVSRYMMDKSLYIMRKPLISTQWQVPILKNQSTHEDSDRINYKVDSPKEKDKSLPKQSFRSIPEDSAYYKSSLPLSREDLDTSMSISDLRLWSCDKDPIFNSAKRSLSSPLSASLSLTAPPVQSTPRSTSYLSNHTSHFTGRIKTRPGEMMDRGRDSLLNTGSSQSYSKNHQHGFKHMLPYQANYWDCAIPNSMPPSPNRKSSSWDPDKEYQELLDYTHPLRPNMAGTWGSSDIDLLLRADPLLQDSGIELDRSSTLSCLDLSYTGTRQEWCIPGAAQRSTEFCALNKSHSKSLAGIMSSSLYSSLDQAGLSVESLDCDGKPGGHYRKFGIFSTFIPVPTFISSTHILPRPDSQDELDEEFFRLPERLQELQVLSQQLRDISNQMSQRVITSWESPESEITSVRSPTAQMGKQGPFMEEKSDEDVKAEGECVSEVHLENAKEPGSRIQMINQDMNRRNLREVEAVMDQLSRLSMSELQRTIQTDQNENETKESLMHHIQAFCSNLEKLIQWLHMVVEKVEVLSPPMVDLMSVKASLADYKSFQEEVQAHKPLTADVLQTGKMLLHCMNSASPYPGAEVRGSGSRKPQQQPPDAGFTGVLWIFTLDFSAPPAVAPGPILFLISAAIVMKACSTLVAFLALVSKKGMPRESANS</sequence>
<comment type="subcellular location">
    <subcellularLocation>
        <location evidence="1">Endomembrane system</location>
    </subcellularLocation>
</comment>
<keyword evidence="6" id="KW-0812">Transmembrane</keyword>
<evidence type="ECO:0000256" key="5">
    <source>
        <dbReference type="SAM" id="MobiDB-lite"/>
    </source>
</evidence>
<feature type="compositionally biased region" description="Polar residues" evidence="5">
    <location>
        <begin position="467"/>
        <end position="483"/>
    </location>
</feature>
<dbReference type="SUPFAM" id="SSF46966">
    <property type="entry name" value="Spectrin repeat"/>
    <property type="match status" value="1"/>
</dbReference>
<feature type="compositionally biased region" description="Low complexity" evidence="5">
    <location>
        <begin position="184"/>
        <end position="194"/>
    </location>
</feature>
<dbReference type="AlphaFoldDB" id="A0A8C1YYT7"/>
<feature type="compositionally biased region" description="Polar residues" evidence="5">
    <location>
        <begin position="231"/>
        <end position="242"/>
    </location>
</feature>
<reference evidence="7" key="1">
    <citation type="submission" date="2025-08" db="UniProtKB">
        <authorList>
            <consortium name="Ensembl"/>
        </authorList>
    </citation>
    <scope>IDENTIFICATION</scope>
</reference>
<organism evidence="7 8">
    <name type="scientific">Cyprinus carpio</name>
    <name type="common">Common carp</name>
    <dbReference type="NCBI Taxonomy" id="7962"/>
    <lineage>
        <taxon>Eukaryota</taxon>
        <taxon>Metazoa</taxon>
        <taxon>Chordata</taxon>
        <taxon>Craniata</taxon>
        <taxon>Vertebrata</taxon>
        <taxon>Euteleostomi</taxon>
        <taxon>Actinopterygii</taxon>
        <taxon>Neopterygii</taxon>
        <taxon>Teleostei</taxon>
        <taxon>Ostariophysi</taxon>
        <taxon>Cypriniformes</taxon>
        <taxon>Cyprinidae</taxon>
        <taxon>Cyprininae</taxon>
        <taxon>Cyprinus</taxon>
    </lineage>
</organism>
<dbReference type="Ensembl" id="ENSCCRT00015041696.1">
    <property type="protein sequence ID" value="ENSCCRP00015040318.1"/>
    <property type="gene ID" value="ENSCCRG00015016754.1"/>
</dbReference>
<evidence type="ECO:0000256" key="4">
    <source>
        <dbReference type="ARBA" id="ARBA00023136"/>
    </source>
</evidence>
<name>A0A8C1YYT7_CYPCA</name>
<feature type="region of interest" description="Disordered" evidence="5">
    <location>
        <begin position="103"/>
        <end position="132"/>
    </location>
</feature>
<evidence type="ECO:0000313" key="7">
    <source>
        <dbReference type="Ensembl" id="ENSCCRP00015040318.1"/>
    </source>
</evidence>
<feature type="compositionally biased region" description="Basic and acidic residues" evidence="5">
    <location>
        <begin position="219"/>
        <end position="229"/>
    </location>
</feature>
<accession>A0A8C1YYT7</accession>
<feature type="region of interest" description="Disordered" evidence="5">
    <location>
        <begin position="467"/>
        <end position="496"/>
    </location>
</feature>
<keyword evidence="6" id="KW-1133">Transmembrane helix</keyword>
<feature type="region of interest" description="Disordered" evidence="5">
    <location>
        <begin position="184"/>
        <end position="244"/>
    </location>
</feature>
<evidence type="ECO:0000256" key="3">
    <source>
        <dbReference type="ARBA" id="ARBA00022737"/>
    </source>
</evidence>
<dbReference type="PANTHER" id="PTHR14514:SF2">
    <property type="entry name" value="A-KINASE ANCHOR PROTEIN 6"/>
    <property type="match status" value="1"/>
</dbReference>
<evidence type="ECO:0000256" key="6">
    <source>
        <dbReference type="SAM" id="Phobius"/>
    </source>
</evidence>
<feature type="compositionally biased region" description="Polar residues" evidence="5">
    <location>
        <begin position="195"/>
        <end position="212"/>
    </location>
</feature>
<dbReference type="Gene3D" id="1.20.58.60">
    <property type="match status" value="1"/>
</dbReference>